<evidence type="ECO:0000313" key="1">
    <source>
        <dbReference type="EMBL" id="UJF31471.1"/>
    </source>
</evidence>
<gene>
    <name evidence="1" type="ORF">L0M14_16760</name>
</gene>
<sequence>MPLTEIEVYVYVPFNEPDWIWYGGMGDYSSSSNDAIRQQFFNDWATVYSHIRSIDSVSKIAGPNFSAYNSQLMADFMGFAKAHNVVPDVITWHELDNNFFTDYYNHYNHLRSVESQLGLSQHPIVINEYARISGDLGVPGNLVQWITRFENTKVDGYLAYWTTAGALNDLVTENNKATGGWWLYKWYGEMTGNTVTVTPPTQNGSLQGVATLDSSKKQARVIFGGSLNNTDVFNTDVVVKA</sequence>
<dbReference type="SUPFAM" id="SSF51445">
    <property type="entry name" value="(Trans)glycosidases"/>
    <property type="match status" value="1"/>
</dbReference>
<dbReference type="InterPro" id="IPR017853">
    <property type="entry name" value="GH"/>
</dbReference>
<protein>
    <submittedName>
        <fullName evidence="1">Uncharacterized protein</fullName>
    </submittedName>
</protein>
<name>A0ABY3SE54_9BACL</name>
<dbReference type="RefSeq" id="WP_235117817.1">
    <property type="nucleotide sequence ID" value="NZ_CP090978.1"/>
</dbReference>
<evidence type="ECO:0000313" key="2">
    <source>
        <dbReference type="Proteomes" id="UP001649230"/>
    </source>
</evidence>
<organism evidence="1 2">
    <name type="scientific">Paenibacillus hexagrammi</name>
    <dbReference type="NCBI Taxonomy" id="2908839"/>
    <lineage>
        <taxon>Bacteria</taxon>
        <taxon>Bacillati</taxon>
        <taxon>Bacillota</taxon>
        <taxon>Bacilli</taxon>
        <taxon>Bacillales</taxon>
        <taxon>Paenibacillaceae</taxon>
        <taxon>Paenibacillus</taxon>
    </lineage>
</organism>
<accession>A0ABY3SE54</accession>
<proteinExistence type="predicted"/>
<dbReference type="Gene3D" id="3.20.20.80">
    <property type="entry name" value="Glycosidases"/>
    <property type="match status" value="1"/>
</dbReference>
<keyword evidence="2" id="KW-1185">Reference proteome</keyword>
<reference evidence="1 2" key="1">
    <citation type="journal article" date="2024" name="Int. J. Syst. Evol. Microbiol.">
        <title>Paenibacillus hexagrammi sp. nov., a novel bacterium isolated from the gut content of Hexagrammos agrammus.</title>
        <authorList>
            <person name="Jung H.K."/>
            <person name="Kim D.G."/>
            <person name="Zin H."/>
            <person name="Park J."/>
            <person name="Jung H."/>
            <person name="Kim Y.O."/>
            <person name="Kong H.J."/>
            <person name="Kim J.W."/>
            <person name="Kim Y.S."/>
        </authorList>
    </citation>
    <scope>NUCLEOTIDE SEQUENCE [LARGE SCALE GENOMIC DNA]</scope>
    <source>
        <strain evidence="1 2">YPD9-1</strain>
    </source>
</reference>
<dbReference type="Proteomes" id="UP001649230">
    <property type="component" value="Chromosome"/>
</dbReference>
<dbReference type="EMBL" id="CP090978">
    <property type="protein sequence ID" value="UJF31471.1"/>
    <property type="molecule type" value="Genomic_DNA"/>
</dbReference>